<accession>A0AAD9GC16</accession>
<dbReference type="Proteomes" id="UP001259832">
    <property type="component" value="Unassembled WGS sequence"/>
</dbReference>
<dbReference type="AlphaFoldDB" id="A0AAD9GC16"/>
<keyword evidence="2" id="KW-1185">Reference proteome</keyword>
<comment type="caution">
    <text evidence="1">The sequence shown here is derived from an EMBL/GenBank/DDBJ whole genome shotgun (WGS) entry which is preliminary data.</text>
</comment>
<evidence type="ECO:0000313" key="1">
    <source>
        <dbReference type="EMBL" id="KAK1935565.1"/>
    </source>
</evidence>
<evidence type="ECO:0000313" key="2">
    <source>
        <dbReference type="Proteomes" id="UP001259832"/>
    </source>
</evidence>
<gene>
    <name evidence="1" type="ORF">P3T76_010260</name>
</gene>
<proteinExistence type="predicted"/>
<name>A0AAD9GC16_9STRA</name>
<dbReference type="EMBL" id="JASMQC010000022">
    <property type="protein sequence ID" value="KAK1935565.1"/>
    <property type="molecule type" value="Genomic_DNA"/>
</dbReference>
<reference evidence="1" key="1">
    <citation type="submission" date="2023-08" db="EMBL/GenBank/DDBJ databases">
        <title>Reference Genome Resource for the Citrus Pathogen Phytophthora citrophthora.</title>
        <authorList>
            <person name="Moller H."/>
            <person name="Coetzee B."/>
            <person name="Rose L.J."/>
            <person name="Van Niekerk J.M."/>
        </authorList>
    </citation>
    <scope>NUCLEOTIDE SEQUENCE</scope>
    <source>
        <strain evidence="1">STE-U-9442</strain>
    </source>
</reference>
<protein>
    <submittedName>
        <fullName evidence="1">Uncharacterized protein</fullName>
    </submittedName>
</protein>
<organism evidence="1 2">
    <name type="scientific">Phytophthora citrophthora</name>
    <dbReference type="NCBI Taxonomy" id="4793"/>
    <lineage>
        <taxon>Eukaryota</taxon>
        <taxon>Sar</taxon>
        <taxon>Stramenopiles</taxon>
        <taxon>Oomycota</taxon>
        <taxon>Peronosporomycetes</taxon>
        <taxon>Peronosporales</taxon>
        <taxon>Peronosporaceae</taxon>
        <taxon>Phytophthora</taxon>
    </lineage>
</organism>
<sequence>MRFDSQMQVDSSILFDKLERRLVERQDKEKLFDGLSPLAIESDKEHIQVIREDEESIEFKYSRLLPFSAERTSNAAWNVIEQLVSLDVQIVCWLLKLALRTLSTAAVVWISVRIAW</sequence>